<keyword evidence="1" id="KW-0472">Membrane</keyword>
<keyword evidence="1" id="KW-1133">Transmembrane helix</keyword>
<dbReference type="AlphaFoldDB" id="A0A1R0GPK4"/>
<keyword evidence="3" id="KW-1185">Reference proteome</keyword>
<sequence length="305" mass="34401">MWVTRSSGVYARLFRESSLGFAFGKANSNLKFGIRSIIDISYKGTTEEITSSSKDKERTIAIMSFNNPPANTFNMEHITEFKNAFGKLEKDPSIRGVILTSSLNNMFTAGVDLQTFSRDKQYLMEFWAQIAQLFRQIYSSRLLTLSAINGHCLALGVVFALASHDRFMLNGPYKIGLNEVQVGIPLPIWLIDVLKQTISGRMAEKFASDGSVIGVQEALKVGLVDHSFDSQKELLEQSLVYMRHRSNIPEYSQVQTMKNARKDFLDSFDSKVDIEEFVGQLMAKETQDRVRLAAELLSKKKSPKK</sequence>
<dbReference type="PANTHER" id="PTHR11941">
    <property type="entry name" value="ENOYL-COA HYDRATASE-RELATED"/>
    <property type="match status" value="1"/>
</dbReference>
<dbReference type="Proteomes" id="UP000187455">
    <property type="component" value="Unassembled WGS sequence"/>
</dbReference>
<dbReference type="InterPro" id="IPR029045">
    <property type="entry name" value="ClpP/crotonase-like_dom_sf"/>
</dbReference>
<name>A0A1R0GPK4_9FUNG</name>
<feature type="transmembrane region" description="Helical" evidence="1">
    <location>
        <begin position="142"/>
        <end position="162"/>
    </location>
</feature>
<dbReference type="GO" id="GO:0006635">
    <property type="term" value="P:fatty acid beta-oxidation"/>
    <property type="evidence" value="ECO:0007669"/>
    <property type="project" value="TreeGrafter"/>
</dbReference>
<dbReference type="GO" id="GO:0016853">
    <property type="term" value="F:isomerase activity"/>
    <property type="evidence" value="ECO:0007669"/>
    <property type="project" value="UniProtKB-KW"/>
</dbReference>
<dbReference type="PANTHER" id="PTHR11941:SF45">
    <property type="entry name" value="ENOYL-COA DELTA ISOMERASE 1, MITOCHONDRIAL"/>
    <property type="match status" value="1"/>
</dbReference>
<comment type="caution">
    <text evidence="2">The sequence shown here is derived from an EMBL/GenBank/DDBJ whole genome shotgun (WGS) entry which is preliminary data.</text>
</comment>
<evidence type="ECO:0000313" key="3">
    <source>
        <dbReference type="Proteomes" id="UP000187455"/>
    </source>
</evidence>
<evidence type="ECO:0000313" key="2">
    <source>
        <dbReference type="EMBL" id="OLY78799.1"/>
    </source>
</evidence>
<gene>
    <name evidence="2" type="ORF">AYI68_g7142</name>
</gene>
<dbReference type="InterPro" id="IPR001753">
    <property type="entry name" value="Enoyl-CoA_hydra/iso"/>
</dbReference>
<dbReference type="OrthoDB" id="410701at2759"/>
<accession>A0A1R0GPK4</accession>
<keyword evidence="1" id="KW-0812">Transmembrane</keyword>
<evidence type="ECO:0000256" key="1">
    <source>
        <dbReference type="SAM" id="Phobius"/>
    </source>
</evidence>
<protein>
    <submittedName>
        <fullName evidence="2">Enoyl-CoA delta isomerase 1, mitochondrial</fullName>
    </submittedName>
</protein>
<dbReference type="Pfam" id="PF00378">
    <property type="entry name" value="ECH_1"/>
    <property type="match status" value="1"/>
</dbReference>
<dbReference type="SUPFAM" id="SSF52096">
    <property type="entry name" value="ClpP/crotonase"/>
    <property type="match status" value="1"/>
</dbReference>
<keyword evidence="2" id="KW-0413">Isomerase</keyword>
<proteinExistence type="predicted"/>
<dbReference type="CDD" id="cd06558">
    <property type="entry name" value="crotonase-like"/>
    <property type="match status" value="1"/>
</dbReference>
<organism evidence="2 3">
    <name type="scientific">Smittium mucronatum</name>
    <dbReference type="NCBI Taxonomy" id="133383"/>
    <lineage>
        <taxon>Eukaryota</taxon>
        <taxon>Fungi</taxon>
        <taxon>Fungi incertae sedis</taxon>
        <taxon>Zoopagomycota</taxon>
        <taxon>Kickxellomycotina</taxon>
        <taxon>Harpellomycetes</taxon>
        <taxon>Harpellales</taxon>
        <taxon>Legeriomycetaceae</taxon>
        <taxon>Smittium</taxon>
    </lineage>
</organism>
<dbReference type="Gene3D" id="3.90.226.10">
    <property type="entry name" value="2-enoyl-CoA Hydratase, Chain A, domain 1"/>
    <property type="match status" value="1"/>
</dbReference>
<dbReference type="STRING" id="133383.A0A1R0GPK4"/>
<dbReference type="EMBL" id="LSSL01005507">
    <property type="protein sequence ID" value="OLY78799.1"/>
    <property type="molecule type" value="Genomic_DNA"/>
</dbReference>
<reference evidence="2 3" key="1">
    <citation type="journal article" date="2016" name="Mol. Biol. Evol.">
        <title>Genome-Wide Survey of Gut Fungi (Harpellales) Reveals the First Horizontally Transferred Ubiquitin Gene from a Mosquito Host.</title>
        <authorList>
            <person name="Wang Y."/>
            <person name="White M.M."/>
            <person name="Kvist S."/>
            <person name="Moncalvo J.M."/>
        </authorList>
    </citation>
    <scope>NUCLEOTIDE SEQUENCE [LARGE SCALE GENOMIC DNA]</scope>
    <source>
        <strain evidence="2 3">ALG-7-W6</strain>
    </source>
</reference>
<dbReference type="GO" id="GO:0005739">
    <property type="term" value="C:mitochondrion"/>
    <property type="evidence" value="ECO:0007669"/>
    <property type="project" value="TreeGrafter"/>
</dbReference>